<dbReference type="Gene3D" id="1.25.40.10">
    <property type="entry name" value="Tetratricopeptide repeat domain"/>
    <property type="match status" value="5"/>
</dbReference>
<dbReference type="FunFam" id="1.25.40.10:FF:000184">
    <property type="entry name" value="Pentatricopeptide repeat-containing protein, chloroplastic"/>
    <property type="match status" value="1"/>
</dbReference>
<accession>A0A5N6M9M4</accession>
<reference evidence="3 4" key="1">
    <citation type="submission" date="2019-05" db="EMBL/GenBank/DDBJ databases">
        <title>Mikania micrantha, genome provides insights into the molecular mechanism of rapid growth.</title>
        <authorList>
            <person name="Liu B."/>
        </authorList>
    </citation>
    <scope>NUCLEOTIDE SEQUENCE [LARGE SCALE GENOMIC DNA]</scope>
    <source>
        <strain evidence="3">NLD-2019</strain>
        <tissue evidence="3">Leaf</tissue>
    </source>
</reference>
<dbReference type="FunFam" id="1.25.40.10:FF:000348">
    <property type="entry name" value="Pentatricopeptide repeat-containing protein chloroplastic"/>
    <property type="match status" value="1"/>
</dbReference>
<dbReference type="SUPFAM" id="SSF48452">
    <property type="entry name" value="TPR-like"/>
    <property type="match status" value="1"/>
</dbReference>
<feature type="repeat" description="PPR" evidence="2">
    <location>
        <begin position="208"/>
        <end position="242"/>
    </location>
</feature>
<dbReference type="Pfam" id="PF01535">
    <property type="entry name" value="PPR"/>
    <property type="match status" value="1"/>
</dbReference>
<feature type="repeat" description="PPR" evidence="2">
    <location>
        <begin position="656"/>
        <end position="690"/>
    </location>
</feature>
<dbReference type="PROSITE" id="PS51375">
    <property type="entry name" value="PPR"/>
    <property type="match status" value="10"/>
</dbReference>
<feature type="repeat" description="PPR" evidence="2">
    <location>
        <begin position="621"/>
        <end position="655"/>
    </location>
</feature>
<dbReference type="PANTHER" id="PTHR47926">
    <property type="entry name" value="PENTATRICOPEPTIDE REPEAT-CONTAINING PROTEIN"/>
    <property type="match status" value="1"/>
</dbReference>
<evidence type="ECO:0000313" key="3">
    <source>
        <dbReference type="EMBL" id="KAD3337126.1"/>
    </source>
</evidence>
<dbReference type="PANTHER" id="PTHR47926:SF415">
    <property type="entry name" value="PENTATRICOPEPTIDE REPEAT-CONTAINING PROTEIN"/>
    <property type="match status" value="1"/>
</dbReference>
<feature type="repeat" description="PPR" evidence="2">
    <location>
        <begin position="586"/>
        <end position="620"/>
    </location>
</feature>
<evidence type="ECO:0008006" key="5">
    <source>
        <dbReference type="Google" id="ProtNLM"/>
    </source>
</evidence>
<keyword evidence="4" id="KW-1185">Reference proteome</keyword>
<keyword evidence="1" id="KW-0677">Repeat</keyword>
<name>A0A5N6M9M4_9ASTR</name>
<evidence type="ECO:0000256" key="2">
    <source>
        <dbReference type="PROSITE-ProRule" id="PRU00708"/>
    </source>
</evidence>
<dbReference type="Pfam" id="PF12854">
    <property type="entry name" value="PPR_1"/>
    <property type="match status" value="1"/>
</dbReference>
<dbReference type="GO" id="GO:0009451">
    <property type="term" value="P:RNA modification"/>
    <property type="evidence" value="ECO:0007669"/>
    <property type="project" value="InterPro"/>
</dbReference>
<organism evidence="3 4">
    <name type="scientific">Mikania micrantha</name>
    <name type="common">bitter vine</name>
    <dbReference type="NCBI Taxonomy" id="192012"/>
    <lineage>
        <taxon>Eukaryota</taxon>
        <taxon>Viridiplantae</taxon>
        <taxon>Streptophyta</taxon>
        <taxon>Embryophyta</taxon>
        <taxon>Tracheophyta</taxon>
        <taxon>Spermatophyta</taxon>
        <taxon>Magnoliopsida</taxon>
        <taxon>eudicotyledons</taxon>
        <taxon>Gunneridae</taxon>
        <taxon>Pentapetalae</taxon>
        <taxon>asterids</taxon>
        <taxon>campanulids</taxon>
        <taxon>Asterales</taxon>
        <taxon>Asteraceae</taxon>
        <taxon>Asteroideae</taxon>
        <taxon>Heliantheae alliance</taxon>
        <taxon>Eupatorieae</taxon>
        <taxon>Mikania</taxon>
    </lineage>
</organism>
<feature type="repeat" description="PPR" evidence="2">
    <location>
        <begin position="551"/>
        <end position="585"/>
    </location>
</feature>
<dbReference type="OrthoDB" id="185373at2759"/>
<comment type="caution">
    <text evidence="3">The sequence shown here is derived from an EMBL/GenBank/DDBJ whole genome shotgun (WGS) entry which is preliminary data.</text>
</comment>
<dbReference type="InterPro" id="IPR046848">
    <property type="entry name" value="E_motif"/>
</dbReference>
<feature type="repeat" description="PPR" evidence="2">
    <location>
        <begin position="278"/>
        <end position="308"/>
    </location>
</feature>
<dbReference type="InterPro" id="IPR011990">
    <property type="entry name" value="TPR-like_helical_dom_sf"/>
</dbReference>
<feature type="repeat" description="PPR" evidence="2">
    <location>
        <begin position="309"/>
        <end position="343"/>
    </location>
</feature>
<dbReference type="AlphaFoldDB" id="A0A5N6M9M4"/>
<gene>
    <name evidence="3" type="ORF">E3N88_32646</name>
</gene>
<feature type="repeat" description="PPR" evidence="2">
    <location>
        <begin position="691"/>
        <end position="725"/>
    </location>
</feature>
<evidence type="ECO:0000313" key="4">
    <source>
        <dbReference type="Proteomes" id="UP000326396"/>
    </source>
</evidence>
<sequence>METSSNVLSLKTLENMFMTILHNCKNMGTLKKIHAQIIKFSLSESSYLVTKMVNICDQHEQVGYAKLLFKEVSEPNIYLYNAVIRAHTHRHLNLFSVFLYKQMLKEAVFPDNFTYPFVIRSCGELCNLHLSKQVHGHVFKSGVQSNTVIENSLLDMYLKCDGIDDGHKMFDEMTHRDVISCNSLLYGHIKLGHLKKARQLFEEMPEKSIVSWTAMISGYTRTGRNTDALQIFHMMQQAGVKPDWISLLSVLPVCTQLGALELGKWIHFYAEKNGFLQRTSLCNALIEMYAKSGNIDQALQVFDNMLERDVISWSTMVGGLANHGKAHEAIQLFQEMQKTTTKPNEITFVGLLSACAHAGFLDVGLRYFNSMTIDYNIQPGIEHYGCLVDLLGRSGCLDQAFELIATLPMKPDSAIWGSLLSSCRIKGNAAMAAIAMEHLLELEPEDVGNYVLLSNMYADLGRWDGVSRVRFCIIRKWNFEISRLTKTPALLDFFVTQAAAPFLPLPACNSQQHIAFLLISIIASMISITEPKMKHARKIFDIMVKQGYTPCVISYSILIEGYCKVRKMDKALDLISEMYKKRIIPNIVTYTTLINGFCRVGRLKEAFLLLDDIQNHGIFPNMYTYSILIDSLLKNGKLDEALKLFRTKERSGMVPDIVLCTSLIDGLCKAGKIDAAHELFCKLHASGLQPNSHTYNVLLGGLFKNGKLNAAINLLQEMMIGGFKLDGVTYNLVIQGFLRYNKIKVAFSFLDRMVSAGFSANSHTSSILVHLLAINKLDDASKEVLKKFFLFMNKKGLHA</sequence>
<proteinExistence type="predicted"/>
<dbReference type="InterPro" id="IPR046960">
    <property type="entry name" value="PPR_At4g14850-like_plant"/>
</dbReference>
<dbReference type="InterPro" id="IPR002885">
    <property type="entry name" value="PPR_rpt"/>
</dbReference>
<evidence type="ECO:0000256" key="1">
    <source>
        <dbReference type="ARBA" id="ARBA00022737"/>
    </source>
</evidence>
<feature type="repeat" description="PPR" evidence="2">
    <location>
        <begin position="177"/>
        <end position="207"/>
    </location>
</feature>
<dbReference type="Pfam" id="PF13041">
    <property type="entry name" value="PPR_2"/>
    <property type="match status" value="5"/>
</dbReference>
<dbReference type="GO" id="GO:0003723">
    <property type="term" value="F:RNA binding"/>
    <property type="evidence" value="ECO:0007669"/>
    <property type="project" value="InterPro"/>
</dbReference>
<dbReference type="Proteomes" id="UP000326396">
    <property type="component" value="Linkage Group LG6"/>
</dbReference>
<dbReference type="Pfam" id="PF20431">
    <property type="entry name" value="E_motif"/>
    <property type="match status" value="1"/>
</dbReference>
<dbReference type="EMBL" id="SZYD01000016">
    <property type="protein sequence ID" value="KAD3337126.1"/>
    <property type="molecule type" value="Genomic_DNA"/>
</dbReference>
<dbReference type="NCBIfam" id="TIGR00756">
    <property type="entry name" value="PPR"/>
    <property type="match status" value="10"/>
</dbReference>
<protein>
    <recommendedName>
        <fullName evidence="5">Pentacotripeptide-repeat region of PRORP domain-containing protein</fullName>
    </recommendedName>
</protein>
<feature type="repeat" description="PPR" evidence="2">
    <location>
        <begin position="726"/>
        <end position="760"/>
    </location>
</feature>